<dbReference type="PROSITE" id="PS50090">
    <property type="entry name" value="MYB_LIKE"/>
    <property type="match status" value="2"/>
</dbReference>
<evidence type="ECO:0000256" key="1">
    <source>
        <dbReference type="ARBA" id="ARBA00004123"/>
    </source>
</evidence>
<dbReference type="AlphaFoldDB" id="A0AAD7XQZ9"/>
<dbReference type="GO" id="GO:0003677">
    <property type="term" value="F:DNA binding"/>
    <property type="evidence" value="ECO:0007669"/>
    <property type="project" value="UniProtKB-KW"/>
</dbReference>
<feature type="domain" description="Myb-like" evidence="7">
    <location>
        <begin position="57"/>
        <end position="103"/>
    </location>
</feature>
<gene>
    <name evidence="10" type="ORF">CTAYLR_002909</name>
</gene>
<evidence type="ECO:0000256" key="5">
    <source>
        <dbReference type="ARBA" id="ARBA00023242"/>
    </source>
</evidence>
<reference evidence="10" key="1">
    <citation type="submission" date="2023-01" db="EMBL/GenBank/DDBJ databases">
        <title>Metagenome sequencing of chrysophaentin producing Chrysophaeum taylorii.</title>
        <authorList>
            <person name="Davison J."/>
            <person name="Bewley C."/>
        </authorList>
    </citation>
    <scope>NUCLEOTIDE SEQUENCE</scope>
    <source>
        <strain evidence="10">NIES-1699</strain>
    </source>
</reference>
<evidence type="ECO:0000256" key="2">
    <source>
        <dbReference type="ARBA" id="ARBA00007267"/>
    </source>
</evidence>
<feature type="domain" description="HTH myb-type" evidence="8">
    <location>
        <begin position="56"/>
        <end position="107"/>
    </location>
</feature>
<feature type="domain" description="CRC" evidence="9">
    <location>
        <begin position="292"/>
        <end position="395"/>
    </location>
</feature>
<sequence length="422" mass="45900">WLRDLTPPKLEIVQDVEAQRGEYSGAATESPPCIDEAATALDLASREPGMAPSTTVKGAWAPEEDAILLKAIAANGTRKWSVLASHLPGRTGKQCRERWHNQLNPTISKSPWTEEEDRIILTEYARIGPRWADIAAVLSGRTDNAVKNRWNCSMRRKVENLVAEESQTEARVEDQHSAAMPLLLNTDCVERALEMIRRPAASSQAQRKRPSSSSSNSSGTRVAAPAAAAPLEERTQRKRPRLHQHHDGTGQPAVSYAASAGGAGLTHNTRNGGLPARVAPPTLSAPAVSTDEPRRCSCKNSKCLKLYCDCFAAGRLCASCLCVGCLNNSYHNVDRQNAIEAIIRKNPAAFRQKIVSKSACACKKSRCLKRYCECFENQLNCSLACVCVDCENFEGSSKVRDHPGVRAAVDTLMSIAQNGVVL</sequence>
<keyword evidence="4" id="KW-0238">DNA-binding</keyword>
<dbReference type="PROSITE" id="PS51634">
    <property type="entry name" value="CRC"/>
    <property type="match status" value="1"/>
</dbReference>
<organism evidence="10 11">
    <name type="scientific">Chrysophaeum taylorii</name>
    <dbReference type="NCBI Taxonomy" id="2483200"/>
    <lineage>
        <taxon>Eukaryota</taxon>
        <taxon>Sar</taxon>
        <taxon>Stramenopiles</taxon>
        <taxon>Ochrophyta</taxon>
        <taxon>Pelagophyceae</taxon>
        <taxon>Pelagomonadales</taxon>
        <taxon>Pelagomonadaceae</taxon>
        <taxon>Chrysophaeum</taxon>
    </lineage>
</organism>
<dbReference type="SUPFAM" id="SSF46689">
    <property type="entry name" value="Homeodomain-like"/>
    <property type="match status" value="2"/>
</dbReference>
<accession>A0AAD7XQZ9</accession>
<dbReference type="CDD" id="cd00167">
    <property type="entry name" value="SANT"/>
    <property type="match status" value="2"/>
</dbReference>
<protein>
    <recommendedName>
        <fullName evidence="12">MYB transcription factor</fullName>
    </recommendedName>
</protein>
<feature type="domain" description="HTH myb-type" evidence="8">
    <location>
        <begin position="109"/>
        <end position="158"/>
    </location>
</feature>
<evidence type="ECO:0000256" key="4">
    <source>
        <dbReference type="ARBA" id="ARBA00023125"/>
    </source>
</evidence>
<dbReference type="InterPro" id="IPR017930">
    <property type="entry name" value="Myb_dom"/>
</dbReference>
<evidence type="ECO:0000259" key="7">
    <source>
        <dbReference type="PROSITE" id="PS50090"/>
    </source>
</evidence>
<dbReference type="GO" id="GO:0005634">
    <property type="term" value="C:nucleus"/>
    <property type="evidence" value="ECO:0007669"/>
    <property type="project" value="UniProtKB-SubCell"/>
</dbReference>
<dbReference type="PROSITE" id="PS51294">
    <property type="entry name" value="HTH_MYB"/>
    <property type="match status" value="2"/>
</dbReference>
<evidence type="ECO:0000259" key="9">
    <source>
        <dbReference type="PROSITE" id="PS51634"/>
    </source>
</evidence>
<dbReference type="InterPro" id="IPR005172">
    <property type="entry name" value="CRC"/>
</dbReference>
<dbReference type="Gene3D" id="1.10.10.60">
    <property type="entry name" value="Homeodomain-like"/>
    <property type="match status" value="2"/>
</dbReference>
<name>A0AAD7XQZ9_9STRA</name>
<dbReference type="EMBL" id="JAQMWT010000055">
    <property type="protein sequence ID" value="KAJ8612216.1"/>
    <property type="molecule type" value="Genomic_DNA"/>
</dbReference>
<proteinExistence type="inferred from homology"/>
<dbReference type="InterPro" id="IPR009057">
    <property type="entry name" value="Homeodomain-like_sf"/>
</dbReference>
<dbReference type="Pfam" id="PF13921">
    <property type="entry name" value="Myb_DNA-bind_6"/>
    <property type="match status" value="1"/>
</dbReference>
<comment type="subcellular location">
    <subcellularLocation>
        <location evidence="1">Nucleus</location>
    </subcellularLocation>
</comment>
<evidence type="ECO:0000313" key="10">
    <source>
        <dbReference type="EMBL" id="KAJ8612216.1"/>
    </source>
</evidence>
<feature type="compositionally biased region" description="Low complexity" evidence="6">
    <location>
        <begin position="200"/>
        <end position="230"/>
    </location>
</feature>
<dbReference type="Pfam" id="PF03638">
    <property type="entry name" value="TCR"/>
    <property type="match status" value="2"/>
</dbReference>
<evidence type="ECO:0000259" key="8">
    <source>
        <dbReference type="PROSITE" id="PS51294"/>
    </source>
</evidence>
<dbReference type="Proteomes" id="UP001230188">
    <property type="component" value="Unassembled WGS sequence"/>
</dbReference>
<dbReference type="InterPro" id="IPR033467">
    <property type="entry name" value="Tesmin/TSO1-like_CXC"/>
</dbReference>
<comment type="similarity">
    <text evidence="2">Belongs to the lin-54 family.</text>
</comment>
<evidence type="ECO:0000256" key="3">
    <source>
        <dbReference type="ARBA" id="ARBA00022737"/>
    </source>
</evidence>
<keyword evidence="3" id="KW-0677">Repeat</keyword>
<feature type="non-terminal residue" evidence="10">
    <location>
        <position position="1"/>
    </location>
</feature>
<dbReference type="FunFam" id="1.10.10.60:FF:000010">
    <property type="entry name" value="Transcriptional activator Myb isoform A"/>
    <property type="match status" value="1"/>
</dbReference>
<evidence type="ECO:0008006" key="12">
    <source>
        <dbReference type="Google" id="ProtNLM"/>
    </source>
</evidence>
<feature type="region of interest" description="Disordered" evidence="6">
    <location>
        <begin position="198"/>
        <end position="286"/>
    </location>
</feature>
<dbReference type="PANTHER" id="PTHR12446:SF34">
    <property type="entry name" value="PROTEIN LIN-54 HOMOLOG"/>
    <property type="match status" value="1"/>
</dbReference>
<dbReference type="InterPro" id="IPR001005">
    <property type="entry name" value="SANT/Myb"/>
</dbReference>
<comment type="caution">
    <text evidence="10">The sequence shown here is derived from an EMBL/GenBank/DDBJ whole genome shotgun (WGS) entry which is preliminary data.</text>
</comment>
<evidence type="ECO:0000256" key="6">
    <source>
        <dbReference type="SAM" id="MobiDB-lite"/>
    </source>
</evidence>
<feature type="domain" description="Myb-like" evidence="7">
    <location>
        <begin position="104"/>
        <end position="154"/>
    </location>
</feature>
<dbReference type="SMART" id="SM00717">
    <property type="entry name" value="SANT"/>
    <property type="match status" value="2"/>
</dbReference>
<evidence type="ECO:0000313" key="11">
    <source>
        <dbReference type="Proteomes" id="UP001230188"/>
    </source>
</evidence>
<keyword evidence="11" id="KW-1185">Reference proteome</keyword>
<dbReference type="PANTHER" id="PTHR12446">
    <property type="entry name" value="TESMIN/TSO1-RELATED"/>
    <property type="match status" value="1"/>
</dbReference>
<dbReference type="SMART" id="SM01114">
    <property type="entry name" value="CXC"/>
    <property type="match status" value="2"/>
</dbReference>
<keyword evidence="5" id="KW-0539">Nucleus</keyword>
<dbReference type="InterPro" id="IPR028307">
    <property type="entry name" value="Lin-54_fam"/>
</dbReference>
<dbReference type="GO" id="GO:0006355">
    <property type="term" value="P:regulation of DNA-templated transcription"/>
    <property type="evidence" value="ECO:0007669"/>
    <property type="project" value="TreeGrafter"/>
</dbReference>